<dbReference type="PANTHER" id="PTHR21299">
    <property type="entry name" value="CYTIDYLATE KINASE/PANTOATE-BETA-ALANINE LIGASE"/>
    <property type="match status" value="1"/>
</dbReference>
<comment type="catalytic activity">
    <reaction evidence="7 8">
        <text>(R)-pantoate + beta-alanine + ATP = (R)-pantothenate + AMP + diphosphate + H(+)</text>
        <dbReference type="Rhea" id="RHEA:10912"/>
        <dbReference type="ChEBI" id="CHEBI:15378"/>
        <dbReference type="ChEBI" id="CHEBI:15980"/>
        <dbReference type="ChEBI" id="CHEBI:29032"/>
        <dbReference type="ChEBI" id="CHEBI:30616"/>
        <dbReference type="ChEBI" id="CHEBI:33019"/>
        <dbReference type="ChEBI" id="CHEBI:57966"/>
        <dbReference type="ChEBI" id="CHEBI:456215"/>
        <dbReference type="EC" id="6.3.2.1"/>
    </reaction>
</comment>
<feature type="binding site" evidence="8">
    <location>
        <begin position="148"/>
        <end position="151"/>
    </location>
    <ligand>
        <name>ATP</name>
        <dbReference type="ChEBI" id="CHEBI:30616"/>
    </ligand>
</feature>
<evidence type="ECO:0000313" key="10">
    <source>
        <dbReference type="Proteomes" id="UP000502498"/>
    </source>
</evidence>
<dbReference type="UniPathway" id="UPA00028">
    <property type="reaction ID" value="UER00005"/>
</dbReference>
<evidence type="ECO:0000256" key="3">
    <source>
        <dbReference type="ARBA" id="ARBA00022598"/>
    </source>
</evidence>
<evidence type="ECO:0000256" key="1">
    <source>
        <dbReference type="ARBA" id="ARBA00004990"/>
    </source>
</evidence>
<dbReference type="EMBL" id="CP054038">
    <property type="protein sequence ID" value="QKJ18383.1"/>
    <property type="molecule type" value="Genomic_DNA"/>
</dbReference>
<comment type="function">
    <text evidence="8">Catalyzes the condensation of pantoate with beta-alanine in an ATP-dependent reaction via a pantoyl-adenylate intermediate.</text>
</comment>
<comment type="miscellaneous">
    <text evidence="8">The reaction proceeds by a bi uni uni bi ping pong mechanism.</text>
</comment>
<comment type="pathway">
    <text evidence="1 8">Cofactor biosynthesis; (R)-pantothenate biosynthesis; (R)-pantothenate from (R)-pantoate and beta-alanine: step 1/1.</text>
</comment>
<dbReference type="GO" id="GO:0004592">
    <property type="term" value="F:pantoate-beta-alanine ligase activity"/>
    <property type="evidence" value="ECO:0007669"/>
    <property type="project" value="UniProtKB-UniRule"/>
</dbReference>
<dbReference type="GO" id="GO:0015940">
    <property type="term" value="P:pantothenate biosynthetic process"/>
    <property type="evidence" value="ECO:0007669"/>
    <property type="project" value="UniProtKB-UniRule"/>
</dbReference>
<reference evidence="9 10" key="1">
    <citation type="submission" date="2020-05" db="EMBL/GenBank/DDBJ databases">
        <title>Strain PA2F3 complete genome.</title>
        <authorList>
            <person name="Kim Y.-S."/>
            <person name="Kim S.-J."/>
            <person name="Jung H.-k."/>
            <person name="Kim S.-E."/>
            <person name="Kim K.-H."/>
        </authorList>
    </citation>
    <scope>NUCLEOTIDE SEQUENCE [LARGE SCALE GENOMIC DNA]</scope>
    <source>
        <strain evidence="9 10">PA2F3</strain>
    </source>
</reference>
<evidence type="ECO:0000256" key="2">
    <source>
        <dbReference type="ARBA" id="ARBA00009256"/>
    </source>
</evidence>
<organism evidence="9 10">
    <name type="scientific">Microbacterium hominis</name>
    <dbReference type="NCBI Taxonomy" id="162426"/>
    <lineage>
        <taxon>Bacteria</taxon>
        <taxon>Bacillati</taxon>
        <taxon>Actinomycetota</taxon>
        <taxon>Actinomycetes</taxon>
        <taxon>Micrococcales</taxon>
        <taxon>Microbacteriaceae</taxon>
        <taxon>Microbacterium</taxon>
    </lineage>
</organism>
<feature type="binding site" evidence="8">
    <location>
        <begin position="29"/>
        <end position="36"/>
    </location>
    <ligand>
        <name>ATP</name>
        <dbReference type="ChEBI" id="CHEBI:30616"/>
    </ligand>
</feature>
<dbReference type="GO" id="GO:0005524">
    <property type="term" value="F:ATP binding"/>
    <property type="evidence" value="ECO:0007669"/>
    <property type="project" value="UniProtKB-KW"/>
</dbReference>
<evidence type="ECO:0000256" key="7">
    <source>
        <dbReference type="ARBA" id="ARBA00048258"/>
    </source>
</evidence>
<evidence type="ECO:0000256" key="5">
    <source>
        <dbReference type="ARBA" id="ARBA00022741"/>
    </source>
</evidence>
<dbReference type="RefSeq" id="WP_172988810.1">
    <property type="nucleotide sequence ID" value="NZ_CP054038.1"/>
</dbReference>
<comment type="subunit">
    <text evidence="8">Homodimer.</text>
</comment>
<feature type="binding site" evidence="8">
    <location>
        <begin position="185"/>
        <end position="188"/>
    </location>
    <ligand>
        <name>ATP</name>
        <dbReference type="ChEBI" id="CHEBI:30616"/>
    </ligand>
</feature>
<dbReference type="InterPro" id="IPR014729">
    <property type="entry name" value="Rossmann-like_a/b/a_fold"/>
</dbReference>
<dbReference type="PANTHER" id="PTHR21299:SF1">
    <property type="entry name" value="PANTOATE--BETA-ALANINE LIGASE"/>
    <property type="match status" value="1"/>
</dbReference>
<dbReference type="InterPro" id="IPR042176">
    <property type="entry name" value="Pantoate_ligase_C"/>
</dbReference>
<feature type="binding site" evidence="8">
    <location>
        <position position="60"/>
    </location>
    <ligand>
        <name>beta-alanine</name>
        <dbReference type="ChEBI" id="CHEBI:57966"/>
    </ligand>
</feature>
<comment type="subcellular location">
    <subcellularLocation>
        <location evidence="8">Cytoplasm</location>
    </subcellularLocation>
</comment>
<sequence length="293" mass="30026">MIVARTAADLRAALAGPRRSGRVGLVPTMGALHDGHLSLVHAARAQNDTVVMTIFVNPTQFGEAADLAAYPRTEKADLALAAQAGVDVVFAPSVAEIYPAGFATTVSVAGPITETLEGAVRGRSHFDGVATVVSKLLLAALPDAAYFGAKDAQQVVVIRRMVADLGIPVRIEVCPTARDADGLALSSRNARLSAAERERAVAVPRALDAVTRAVDAGEREPSRAAAAGLAVLAAAGLEAEYLALVHPDTLEPVVAVAPPMLAALAVRVGETRLIDNVLLDAASSPLADSGGSE</sequence>
<feature type="binding site" evidence="8">
    <location>
        <position position="177"/>
    </location>
    <ligand>
        <name>ATP</name>
        <dbReference type="ChEBI" id="CHEBI:30616"/>
    </ligand>
</feature>
<dbReference type="GO" id="GO:0005829">
    <property type="term" value="C:cytosol"/>
    <property type="evidence" value="ECO:0007669"/>
    <property type="project" value="TreeGrafter"/>
</dbReference>
<evidence type="ECO:0000256" key="4">
    <source>
        <dbReference type="ARBA" id="ARBA00022655"/>
    </source>
</evidence>
<dbReference type="CDD" id="cd00560">
    <property type="entry name" value="PanC"/>
    <property type="match status" value="1"/>
</dbReference>
<proteinExistence type="inferred from homology"/>
<dbReference type="Proteomes" id="UP000502498">
    <property type="component" value="Chromosome"/>
</dbReference>
<keyword evidence="8" id="KW-0963">Cytoplasm</keyword>
<dbReference type="Gene3D" id="3.30.1300.10">
    <property type="entry name" value="Pantoate-beta-alanine ligase, C-terminal domain"/>
    <property type="match status" value="1"/>
</dbReference>
<dbReference type="EC" id="6.3.2.1" evidence="8"/>
<dbReference type="Pfam" id="PF02569">
    <property type="entry name" value="Pantoate_ligase"/>
    <property type="match status" value="1"/>
</dbReference>
<evidence type="ECO:0000313" key="9">
    <source>
        <dbReference type="EMBL" id="QKJ18383.1"/>
    </source>
</evidence>
<dbReference type="AlphaFoldDB" id="A0A7D4UAE6"/>
<keyword evidence="5 8" id="KW-0547">Nucleotide-binding</keyword>
<dbReference type="Gene3D" id="3.40.50.620">
    <property type="entry name" value="HUPs"/>
    <property type="match status" value="1"/>
</dbReference>
<dbReference type="InterPro" id="IPR003721">
    <property type="entry name" value="Pantoate_ligase"/>
</dbReference>
<keyword evidence="4 8" id="KW-0566">Pantothenate biosynthesis</keyword>
<feature type="active site" description="Proton donor" evidence="8">
    <location>
        <position position="36"/>
    </location>
</feature>
<feature type="binding site" evidence="8">
    <location>
        <position position="60"/>
    </location>
    <ligand>
        <name>(R)-pantoate</name>
        <dbReference type="ChEBI" id="CHEBI:15980"/>
    </ligand>
</feature>
<dbReference type="NCBIfam" id="TIGR00018">
    <property type="entry name" value="panC"/>
    <property type="match status" value="1"/>
</dbReference>
<comment type="similarity">
    <text evidence="2 8">Belongs to the pantothenate synthetase family.</text>
</comment>
<protein>
    <recommendedName>
        <fullName evidence="8">Pantothenate synthetase</fullName>
        <shortName evidence="8">PS</shortName>
        <ecNumber evidence="8">6.3.2.1</ecNumber>
    </recommendedName>
    <alternativeName>
        <fullName evidence="8">Pantoate--beta-alanine ligase</fullName>
    </alternativeName>
    <alternativeName>
        <fullName evidence="8">Pantoate-activating enzyme</fullName>
    </alternativeName>
</protein>
<name>A0A7D4UAE6_9MICO</name>
<accession>A0A7D4UAE6</accession>
<feature type="binding site" evidence="8">
    <location>
        <position position="154"/>
    </location>
    <ligand>
        <name>(R)-pantoate</name>
        <dbReference type="ChEBI" id="CHEBI:15980"/>
    </ligand>
</feature>
<dbReference type="HAMAP" id="MF_00158">
    <property type="entry name" value="PanC"/>
    <property type="match status" value="1"/>
</dbReference>
<gene>
    <name evidence="8" type="primary">panC</name>
    <name evidence="9" type="ORF">HQM25_02530</name>
</gene>
<keyword evidence="3 8" id="KW-0436">Ligase</keyword>
<keyword evidence="6 8" id="KW-0067">ATP-binding</keyword>
<evidence type="ECO:0000256" key="8">
    <source>
        <dbReference type="HAMAP-Rule" id="MF_00158"/>
    </source>
</evidence>
<dbReference type="SUPFAM" id="SSF52374">
    <property type="entry name" value="Nucleotidylyl transferase"/>
    <property type="match status" value="1"/>
</dbReference>
<evidence type="ECO:0000256" key="6">
    <source>
        <dbReference type="ARBA" id="ARBA00022840"/>
    </source>
</evidence>